<name>A0ABT0I2L2_9LACO</name>
<keyword evidence="2" id="KW-1133">Transmembrane helix</keyword>
<feature type="transmembrane region" description="Helical" evidence="2">
    <location>
        <begin position="12"/>
        <end position="30"/>
    </location>
</feature>
<keyword evidence="2" id="KW-0472">Membrane</keyword>
<feature type="transmembrane region" description="Helical" evidence="2">
    <location>
        <begin position="42"/>
        <end position="65"/>
    </location>
</feature>
<dbReference type="GO" id="GO:0008237">
    <property type="term" value="F:metallopeptidase activity"/>
    <property type="evidence" value="ECO:0007669"/>
    <property type="project" value="UniProtKB-KW"/>
</dbReference>
<evidence type="ECO:0000313" key="5">
    <source>
        <dbReference type="Proteomes" id="UP001522905"/>
    </source>
</evidence>
<keyword evidence="5" id="KW-1185">Reference proteome</keyword>
<accession>A0ABT0I2L2</accession>
<proteinExistence type="inferred from homology"/>
<evidence type="ECO:0000256" key="1">
    <source>
        <dbReference type="ARBA" id="ARBA00009067"/>
    </source>
</evidence>
<feature type="transmembrane region" description="Helical" evidence="2">
    <location>
        <begin position="77"/>
        <end position="101"/>
    </location>
</feature>
<dbReference type="PANTHER" id="PTHR39430">
    <property type="entry name" value="MEMBRANE-ASSOCIATED PROTEASE-RELATED"/>
    <property type="match status" value="1"/>
</dbReference>
<feature type="transmembrane region" description="Helical" evidence="2">
    <location>
        <begin position="169"/>
        <end position="187"/>
    </location>
</feature>
<organism evidence="4 5">
    <name type="scientific">Apilactobacillus xinyiensis</name>
    <dbReference type="NCBI Taxonomy" id="2841032"/>
    <lineage>
        <taxon>Bacteria</taxon>
        <taxon>Bacillati</taxon>
        <taxon>Bacillota</taxon>
        <taxon>Bacilli</taxon>
        <taxon>Lactobacillales</taxon>
        <taxon>Lactobacillaceae</taxon>
        <taxon>Apilactobacillus</taxon>
    </lineage>
</organism>
<dbReference type="PANTHER" id="PTHR39430:SF1">
    <property type="entry name" value="PROTEASE"/>
    <property type="match status" value="1"/>
</dbReference>
<evidence type="ECO:0000259" key="3">
    <source>
        <dbReference type="Pfam" id="PF02517"/>
    </source>
</evidence>
<dbReference type="RefSeq" id="WP_248601795.1">
    <property type="nucleotide sequence ID" value="NZ_JAJIAO010000005.1"/>
</dbReference>
<gene>
    <name evidence="4" type="ORF">LNP07_05330</name>
</gene>
<comment type="similarity">
    <text evidence="1">Belongs to the UPF0177 family.</text>
</comment>
<dbReference type="InterPro" id="IPR003675">
    <property type="entry name" value="Rce1/LyrA-like_dom"/>
</dbReference>
<protein>
    <submittedName>
        <fullName evidence="4">CPBP family intramembrane metalloprotease</fullName>
    </submittedName>
</protein>
<keyword evidence="2" id="KW-0812">Transmembrane</keyword>
<keyword evidence="4" id="KW-0378">Hydrolase</keyword>
<keyword evidence="4" id="KW-0645">Protease</keyword>
<sequence>MLENKLSGKMKYFSILAYIVLYIGIAQFLIPKIYSFFMKDDFVLKLNVLKIVSFLICLLLNWLILKQRVYLKATFDSKWLPTIFFTFAALLFVSGLFAKYFWLGLDIGLLAAISEEYLFRGVLLGWNVKMINRNKITYFKMWISIFIPSVLFGLAHLTNIHYQGLSATLVQVIQVSGIGFIIGAIYFKTGSLLISMLFHFIWDFYLVSHVGNVFNKTAVSWPMFVVAVTFMLLFILVGTFIISKHPQKNHLLQKIIDL</sequence>
<feature type="transmembrane region" description="Helical" evidence="2">
    <location>
        <begin position="138"/>
        <end position="157"/>
    </location>
</feature>
<feature type="domain" description="CAAX prenyl protease 2/Lysostaphin resistance protein A-like" evidence="3">
    <location>
        <begin position="100"/>
        <end position="204"/>
    </location>
</feature>
<comment type="caution">
    <text evidence="4">The sequence shown here is derived from an EMBL/GenBank/DDBJ whole genome shotgun (WGS) entry which is preliminary data.</text>
</comment>
<dbReference type="EMBL" id="JAJIAO010000005">
    <property type="protein sequence ID" value="MCK8624936.1"/>
    <property type="molecule type" value="Genomic_DNA"/>
</dbReference>
<keyword evidence="4" id="KW-0482">Metalloprotease</keyword>
<evidence type="ECO:0000313" key="4">
    <source>
        <dbReference type="EMBL" id="MCK8624936.1"/>
    </source>
</evidence>
<reference evidence="4 5" key="1">
    <citation type="submission" date="2021-11" db="EMBL/GenBank/DDBJ databases">
        <title>Comparative genomics of bee honey and flower isolates.</title>
        <authorList>
            <person name="Bechtner J.D."/>
            <person name="Gallus M.K."/>
            <person name="Ehrmann M."/>
        </authorList>
    </citation>
    <scope>NUCLEOTIDE SEQUENCE [LARGE SCALE GENOMIC DNA]</scope>
    <source>
        <strain evidence="4 5">M161</strain>
    </source>
</reference>
<dbReference type="Proteomes" id="UP001522905">
    <property type="component" value="Unassembled WGS sequence"/>
</dbReference>
<feature type="transmembrane region" description="Helical" evidence="2">
    <location>
        <begin position="220"/>
        <end position="242"/>
    </location>
</feature>
<dbReference type="Pfam" id="PF02517">
    <property type="entry name" value="Rce1-like"/>
    <property type="match status" value="1"/>
</dbReference>
<feature type="transmembrane region" description="Helical" evidence="2">
    <location>
        <begin position="194"/>
        <end position="214"/>
    </location>
</feature>
<evidence type="ECO:0000256" key="2">
    <source>
        <dbReference type="SAM" id="Phobius"/>
    </source>
</evidence>